<keyword evidence="2" id="KW-1185">Reference proteome</keyword>
<proteinExistence type="predicted"/>
<evidence type="ECO:0000313" key="2">
    <source>
        <dbReference type="Proteomes" id="UP000682811"/>
    </source>
</evidence>
<reference evidence="1 2" key="1">
    <citation type="submission" date="2021-03" db="EMBL/GenBank/DDBJ databases">
        <title>Antimicrobial resistance genes in bacteria isolated from Japanese honey, and their potential for conferring macrolide and lincosamide resistance in the American foulbrood pathogen Paenibacillus larvae.</title>
        <authorList>
            <person name="Okamoto M."/>
            <person name="Kumagai M."/>
            <person name="Kanamori H."/>
            <person name="Takamatsu D."/>
        </authorList>
    </citation>
    <scope>NUCLEOTIDE SEQUENCE [LARGE SCALE GENOMIC DNA]</scope>
    <source>
        <strain evidence="1 2">J34TS1</strain>
    </source>
</reference>
<organism evidence="1 2">
    <name type="scientific">Paenibacillus azoreducens</name>
    <dbReference type="NCBI Taxonomy" id="116718"/>
    <lineage>
        <taxon>Bacteria</taxon>
        <taxon>Bacillati</taxon>
        <taxon>Bacillota</taxon>
        <taxon>Bacilli</taxon>
        <taxon>Bacillales</taxon>
        <taxon>Paenibacillaceae</taxon>
        <taxon>Paenibacillus</taxon>
    </lineage>
</organism>
<sequence>MVKITKGNADLSGPYQGPINGQTFSINDIKYDNSDLLKKAKEKYHLQPGEDWATGYHFTADYIDGLPTLTIICLDQQKQFTKIYYDTRSGKEIDAQHKVAYGGEFMGLNLKTKKTVSSHDSMAVRGVTTKNDLVVIWGDKHPTEFNMAHDPFIEISRNNGESWTLLDSKLIINNAWITDESKIIASTNNEIYILGLDNTQKFLLSVNSNITGIDCTTNGKIAFLTEDGFVYSSIDYGMNWTKMKVPELSRAVQINNIGQIFLATNSQKILISNKSAEWINISLPDKLAQVQVINDNILCLFKDNSLRIYNLKLKDWKEVNNSTSISMLLKDHVNFYAFSEETGEVSVIMNGGDATGWTLGNIYKMEKGYLTSVKSSKGNIFLASVPIYLWKPLK</sequence>
<protein>
    <submittedName>
        <fullName evidence="1">Uncharacterized protein</fullName>
    </submittedName>
</protein>
<dbReference type="AlphaFoldDB" id="A0A920CRG0"/>
<dbReference type="SUPFAM" id="SSF110296">
    <property type="entry name" value="Oligoxyloglucan reducing end-specific cellobiohydrolase"/>
    <property type="match status" value="1"/>
</dbReference>
<accession>A0A920CRG0</accession>
<dbReference type="EMBL" id="BORT01000006">
    <property type="protein sequence ID" value="GIO47094.1"/>
    <property type="molecule type" value="Genomic_DNA"/>
</dbReference>
<comment type="caution">
    <text evidence="1">The sequence shown here is derived from an EMBL/GenBank/DDBJ whole genome shotgun (WGS) entry which is preliminary data.</text>
</comment>
<dbReference type="RefSeq" id="WP_212978009.1">
    <property type="nucleotide sequence ID" value="NZ_AP025343.1"/>
</dbReference>
<evidence type="ECO:0000313" key="1">
    <source>
        <dbReference type="EMBL" id="GIO47094.1"/>
    </source>
</evidence>
<gene>
    <name evidence="1" type="ORF">J34TS1_18590</name>
</gene>
<name>A0A920CRG0_9BACL</name>
<dbReference type="Proteomes" id="UP000682811">
    <property type="component" value="Unassembled WGS sequence"/>
</dbReference>